<evidence type="ECO:0000256" key="4">
    <source>
        <dbReference type="ARBA" id="ARBA00022806"/>
    </source>
</evidence>
<evidence type="ECO:0000256" key="10">
    <source>
        <dbReference type="ARBA" id="ARBA00048988"/>
    </source>
</evidence>
<keyword evidence="3 14" id="KW-0378">Hydrolase</keyword>
<reference evidence="14" key="1">
    <citation type="submission" date="2018-06" db="EMBL/GenBank/DDBJ databases">
        <authorList>
            <person name="Zhirakovskaya E."/>
        </authorList>
    </citation>
    <scope>NUCLEOTIDE SEQUENCE</scope>
</reference>
<keyword evidence="7" id="KW-0413">Isomerase</keyword>
<dbReference type="InterPro" id="IPR013986">
    <property type="entry name" value="DExx_box_DNA_helicase_dom_sf"/>
</dbReference>
<name>A0A3B1C7B5_9ZZZZ</name>
<accession>A0A3B1C7B5</accession>
<evidence type="ECO:0000256" key="11">
    <source>
        <dbReference type="SAM" id="MobiDB-lite"/>
    </source>
</evidence>
<dbReference type="InterPro" id="IPR027417">
    <property type="entry name" value="P-loop_NTPase"/>
</dbReference>
<evidence type="ECO:0000259" key="13">
    <source>
        <dbReference type="PROSITE" id="PS51217"/>
    </source>
</evidence>
<evidence type="ECO:0000256" key="6">
    <source>
        <dbReference type="ARBA" id="ARBA00023125"/>
    </source>
</evidence>
<feature type="compositionally biased region" description="Basic and acidic residues" evidence="11">
    <location>
        <begin position="689"/>
        <end position="699"/>
    </location>
</feature>
<dbReference type="InterPro" id="IPR000212">
    <property type="entry name" value="DNA_helicase_UvrD/REP"/>
</dbReference>
<organism evidence="14">
    <name type="scientific">hydrothermal vent metagenome</name>
    <dbReference type="NCBI Taxonomy" id="652676"/>
    <lineage>
        <taxon>unclassified sequences</taxon>
        <taxon>metagenomes</taxon>
        <taxon>ecological metagenomes</taxon>
    </lineage>
</organism>
<dbReference type="PROSITE" id="PS51198">
    <property type="entry name" value="UVRD_HELICASE_ATP_BIND"/>
    <property type="match status" value="1"/>
</dbReference>
<dbReference type="PROSITE" id="PS51217">
    <property type="entry name" value="UVRD_HELICASE_CTER"/>
    <property type="match status" value="1"/>
</dbReference>
<dbReference type="Pfam" id="PF13361">
    <property type="entry name" value="UvrD_C"/>
    <property type="match status" value="1"/>
</dbReference>
<dbReference type="Gene3D" id="1.10.10.160">
    <property type="match status" value="1"/>
</dbReference>
<evidence type="ECO:0000256" key="1">
    <source>
        <dbReference type="ARBA" id="ARBA00009922"/>
    </source>
</evidence>
<dbReference type="AlphaFoldDB" id="A0A3B1C7B5"/>
<evidence type="ECO:0000256" key="7">
    <source>
        <dbReference type="ARBA" id="ARBA00023235"/>
    </source>
</evidence>
<dbReference type="PANTHER" id="PTHR11070:SF2">
    <property type="entry name" value="ATP-DEPENDENT DNA HELICASE SRS2"/>
    <property type="match status" value="1"/>
</dbReference>
<dbReference type="GO" id="GO:0016887">
    <property type="term" value="F:ATP hydrolysis activity"/>
    <property type="evidence" value="ECO:0007669"/>
    <property type="project" value="RHEA"/>
</dbReference>
<dbReference type="GO" id="GO:0005524">
    <property type="term" value="F:ATP binding"/>
    <property type="evidence" value="ECO:0007669"/>
    <property type="project" value="UniProtKB-KW"/>
</dbReference>
<evidence type="ECO:0000313" key="14">
    <source>
        <dbReference type="EMBL" id="VAX24032.1"/>
    </source>
</evidence>
<dbReference type="EC" id="5.6.2.4" evidence="9"/>
<evidence type="ECO:0000256" key="9">
    <source>
        <dbReference type="ARBA" id="ARBA00034808"/>
    </source>
</evidence>
<dbReference type="GO" id="GO:0000725">
    <property type="term" value="P:recombinational repair"/>
    <property type="evidence" value="ECO:0007669"/>
    <property type="project" value="TreeGrafter"/>
</dbReference>
<keyword evidence="5" id="KW-0067">ATP-binding</keyword>
<feature type="domain" description="UvrD-like helicase ATP-binding" evidence="12">
    <location>
        <begin position="28"/>
        <end position="306"/>
    </location>
</feature>
<dbReference type="Gene3D" id="1.10.486.10">
    <property type="entry name" value="PCRA, domain 4"/>
    <property type="match status" value="1"/>
</dbReference>
<comment type="catalytic activity">
    <reaction evidence="8">
        <text>Couples ATP hydrolysis with the unwinding of duplex DNA by translocating in the 3'-5' direction.</text>
        <dbReference type="EC" id="5.6.2.4"/>
    </reaction>
</comment>
<feature type="compositionally biased region" description="Basic and acidic residues" evidence="11">
    <location>
        <begin position="659"/>
        <end position="668"/>
    </location>
</feature>
<keyword evidence="4 14" id="KW-0347">Helicase</keyword>
<dbReference type="GO" id="GO:0003677">
    <property type="term" value="F:DNA binding"/>
    <property type="evidence" value="ECO:0007669"/>
    <property type="project" value="UniProtKB-KW"/>
</dbReference>
<dbReference type="Pfam" id="PF00580">
    <property type="entry name" value="UvrD-helicase"/>
    <property type="match status" value="1"/>
</dbReference>
<dbReference type="CDD" id="cd18807">
    <property type="entry name" value="SF1_C_UvrD"/>
    <property type="match status" value="1"/>
</dbReference>
<dbReference type="PANTHER" id="PTHR11070">
    <property type="entry name" value="UVRD / RECB / PCRA DNA HELICASE FAMILY MEMBER"/>
    <property type="match status" value="1"/>
</dbReference>
<dbReference type="GO" id="GO:0005829">
    <property type="term" value="C:cytosol"/>
    <property type="evidence" value="ECO:0007669"/>
    <property type="project" value="TreeGrafter"/>
</dbReference>
<evidence type="ECO:0000259" key="12">
    <source>
        <dbReference type="PROSITE" id="PS51198"/>
    </source>
</evidence>
<dbReference type="InterPro" id="IPR014016">
    <property type="entry name" value="UvrD-like_ATP-bd"/>
</dbReference>
<gene>
    <name evidence="14" type="ORF">MNBD_NITROSPINAE02-2218</name>
</gene>
<dbReference type="SUPFAM" id="SSF52540">
    <property type="entry name" value="P-loop containing nucleoside triphosphate hydrolases"/>
    <property type="match status" value="1"/>
</dbReference>
<comment type="similarity">
    <text evidence="1">Belongs to the helicase family. UvrD subfamily.</text>
</comment>
<dbReference type="GO" id="GO:0043138">
    <property type="term" value="F:3'-5' DNA helicase activity"/>
    <property type="evidence" value="ECO:0007669"/>
    <property type="project" value="UniProtKB-EC"/>
</dbReference>
<keyword evidence="6" id="KW-0238">DNA-binding</keyword>
<evidence type="ECO:0000256" key="3">
    <source>
        <dbReference type="ARBA" id="ARBA00022801"/>
    </source>
</evidence>
<feature type="domain" description="UvrD-like helicase C-terminal" evidence="13">
    <location>
        <begin position="307"/>
        <end position="582"/>
    </location>
</feature>
<keyword evidence="2" id="KW-0547">Nucleotide-binding</keyword>
<dbReference type="FunFam" id="1.10.486.10:FF:000003">
    <property type="entry name" value="ATP-dependent DNA helicase"/>
    <property type="match status" value="1"/>
</dbReference>
<protein>
    <recommendedName>
        <fullName evidence="9">DNA 3'-5' helicase</fullName>
        <ecNumber evidence="9">5.6.2.4</ecNumber>
    </recommendedName>
</protein>
<evidence type="ECO:0000256" key="8">
    <source>
        <dbReference type="ARBA" id="ARBA00034617"/>
    </source>
</evidence>
<evidence type="ECO:0000256" key="5">
    <source>
        <dbReference type="ARBA" id="ARBA00022840"/>
    </source>
</evidence>
<dbReference type="Pfam" id="PF21196">
    <property type="entry name" value="PcrA_UvrD_tudor"/>
    <property type="match status" value="1"/>
</dbReference>
<sequence>MPMKSAGPMEGLFAIPDRKRFDVNRLKEELNTEQLKAVLHGSGPLLILAGAGSGKTRVITYRIARLISEGLSPRGVIALTFTNKAAAEMKERTQELAGGRRFDLWISTFHSACLRMLRRHAELLNYPKNFTVCDAQDQTRLIKACLKELDIEEKRFPAREIGSLISRFKSRLKGPAQAEAELNPRRYQEFLKCFFLYENKLQESRMMDFDDLLVKSVELLQKENEVREMYRDRFRYMLVDEFQDTNIAQYQFIRLLINEKRNICVVGDDDQSIYQWRGAEISNILNFEKDFLDTSVIVLERNYRSTQNILKGASAIVSRNPHRKEKNLWTDNESGAKIGLYSAADELDEALHVVQTIKELRKVNRISLNDVAIFYRTNSQSRAIEDAIRAEGYSYQVYGALKFYERKEIKDILAYFRVALNPFDAISFKRILSVPPRGIGAATLEKLENASGAEGVSLPAVLDAVDDIAGLNAGARKKLENFGEILSKIRVYATTMTVADAIERSLEVSGYMDWLTMDTKSESLNRAENLTELVNAAKEFQERTGESSVAAFLDQSALMADSDKDDMDGQAVKLMTVHISKGLEFPVVFITGLEENLFPHSRSMGDETQLQEERRLMYVGMTRSKERLFLSYAKRRRIFGEWQSSDPSSFIFDLPSETTETKESDGAHYNRAAPPASYKRSSPLRSSIRKREKEQEKENTVIDGLRVRLKVSHPTFKVGVIRKIEGRGDNGKITVYFPSFGEKKLVKKFARLTIIEGQSV</sequence>
<feature type="region of interest" description="Disordered" evidence="11">
    <location>
        <begin position="658"/>
        <end position="699"/>
    </location>
</feature>
<dbReference type="Gene3D" id="3.40.50.300">
    <property type="entry name" value="P-loop containing nucleotide triphosphate hydrolases"/>
    <property type="match status" value="2"/>
</dbReference>
<dbReference type="CDD" id="cd17932">
    <property type="entry name" value="DEXQc_UvrD"/>
    <property type="match status" value="1"/>
</dbReference>
<dbReference type="EMBL" id="UOGE01000092">
    <property type="protein sequence ID" value="VAX24032.1"/>
    <property type="molecule type" value="Genomic_DNA"/>
</dbReference>
<dbReference type="InterPro" id="IPR014017">
    <property type="entry name" value="DNA_helicase_UvrD-like_C"/>
</dbReference>
<evidence type="ECO:0000256" key="2">
    <source>
        <dbReference type="ARBA" id="ARBA00022741"/>
    </source>
</evidence>
<comment type="catalytic activity">
    <reaction evidence="10">
        <text>ATP + H2O = ADP + phosphate + H(+)</text>
        <dbReference type="Rhea" id="RHEA:13065"/>
        <dbReference type="ChEBI" id="CHEBI:15377"/>
        <dbReference type="ChEBI" id="CHEBI:15378"/>
        <dbReference type="ChEBI" id="CHEBI:30616"/>
        <dbReference type="ChEBI" id="CHEBI:43474"/>
        <dbReference type="ChEBI" id="CHEBI:456216"/>
        <dbReference type="EC" id="5.6.2.4"/>
    </reaction>
</comment>
<proteinExistence type="inferred from homology"/>
<dbReference type="GO" id="GO:0033202">
    <property type="term" value="C:DNA helicase complex"/>
    <property type="evidence" value="ECO:0007669"/>
    <property type="project" value="TreeGrafter"/>
</dbReference>